<dbReference type="Gene3D" id="3.20.20.70">
    <property type="entry name" value="Aldolase class I"/>
    <property type="match status" value="1"/>
</dbReference>
<evidence type="ECO:0000313" key="1">
    <source>
        <dbReference type="EMBL" id="TVM23123.1"/>
    </source>
</evidence>
<dbReference type="EMBL" id="QMIF01000383">
    <property type="protein sequence ID" value="TVM23123.1"/>
    <property type="molecule type" value="Genomic_DNA"/>
</dbReference>
<gene>
    <name evidence="1" type="ORF">DQK91_23690</name>
</gene>
<dbReference type="InterPro" id="IPR011060">
    <property type="entry name" value="RibuloseP-bd_barrel"/>
</dbReference>
<evidence type="ECO:0000313" key="2">
    <source>
        <dbReference type="Proteomes" id="UP000434052"/>
    </source>
</evidence>
<organism evidence="1 2">
    <name type="scientific">Oceanidesulfovibrio marinus</name>
    <dbReference type="NCBI Taxonomy" id="370038"/>
    <lineage>
        <taxon>Bacteria</taxon>
        <taxon>Pseudomonadati</taxon>
        <taxon>Thermodesulfobacteriota</taxon>
        <taxon>Desulfovibrionia</taxon>
        <taxon>Desulfovibrionales</taxon>
        <taxon>Desulfovibrionaceae</taxon>
        <taxon>Oceanidesulfovibrio</taxon>
    </lineage>
</organism>
<protein>
    <submittedName>
        <fullName evidence="1">Indole-3-glycerol-phosphate synthase</fullName>
    </submittedName>
</protein>
<name>A0A6P1Z8L6_9BACT</name>
<proteinExistence type="predicted"/>
<dbReference type="Proteomes" id="UP000434052">
    <property type="component" value="Unassembled WGS sequence"/>
</dbReference>
<sequence>MLTETEYFQGDISFLERMTADGLPLLRKDFVVQPLPVLQT</sequence>
<dbReference type="UniPathway" id="UPA00035">
    <property type="reaction ID" value="UER00043"/>
</dbReference>
<comment type="caution">
    <text evidence="1">The sequence shown here is derived from an EMBL/GenBank/DDBJ whole genome shotgun (WGS) entry which is preliminary data.</text>
</comment>
<dbReference type="GO" id="GO:0000162">
    <property type="term" value="P:L-tryptophan biosynthetic process"/>
    <property type="evidence" value="ECO:0007669"/>
    <property type="project" value="UniProtKB-UniPathway"/>
</dbReference>
<dbReference type="InterPro" id="IPR013785">
    <property type="entry name" value="Aldolase_TIM"/>
</dbReference>
<dbReference type="AlphaFoldDB" id="A0A6P1Z8L6"/>
<dbReference type="SUPFAM" id="SSF51366">
    <property type="entry name" value="Ribulose-phoshate binding barrel"/>
    <property type="match status" value="1"/>
</dbReference>
<accession>A0A6P1Z8L6</accession>
<feature type="non-terminal residue" evidence="1">
    <location>
        <position position="40"/>
    </location>
</feature>
<reference evidence="1 2" key="1">
    <citation type="submission" date="2018-06" db="EMBL/GenBank/DDBJ databases">
        <title>Complete genome of Desulfovibrio marinus P48SEP.</title>
        <authorList>
            <person name="Crispim J.S."/>
            <person name="Vidigal P.M.P."/>
            <person name="Silva L.C.F."/>
            <person name="Araujo L.C."/>
            <person name="Laguardia C.N."/>
            <person name="Dias R.S."/>
            <person name="Sousa M.P."/>
            <person name="Paula S.O."/>
            <person name="Silva C."/>
        </authorList>
    </citation>
    <scope>NUCLEOTIDE SEQUENCE [LARGE SCALE GENOMIC DNA]</scope>
    <source>
        <strain evidence="1 2">P48SEP</strain>
    </source>
</reference>